<evidence type="ECO:0000313" key="3">
    <source>
        <dbReference type="Proteomes" id="UP001595690"/>
    </source>
</evidence>
<sequence length="118" mass="12473">MNRMWAASAIAAVVTSAGIAVLTAGPASAATCNAPEFKSCVGLSYQTSHVKSIRVDGRCLIGASGTYSSVHVDDVADAFPDVQTYGGSRCESNTHNSATVRWALTEDDRGYRWVTISR</sequence>
<protein>
    <recommendedName>
        <fullName evidence="4">Peptidase inhibitor family I36</fullName>
    </recommendedName>
</protein>
<organism evidence="2 3">
    <name type="scientific">Lentzea rhizosphaerae</name>
    <dbReference type="NCBI Taxonomy" id="2041025"/>
    <lineage>
        <taxon>Bacteria</taxon>
        <taxon>Bacillati</taxon>
        <taxon>Actinomycetota</taxon>
        <taxon>Actinomycetes</taxon>
        <taxon>Pseudonocardiales</taxon>
        <taxon>Pseudonocardiaceae</taxon>
        <taxon>Lentzea</taxon>
    </lineage>
</organism>
<proteinExistence type="predicted"/>
<gene>
    <name evidence="2" type="ORF">ACFOWZ_27735</name>
</gene>
<accession>A0ABV8BZY8</accession>
<evidence type="ECO:0000256" key="1">
    <source>
        <dbReference type="SAM" id="SignalP"/>
    </source>
</evidence>
<dbReference type="EMBL" id="JBHRZI010000023">
    <property type="protein sequence ID" value="MFC3895288.1"/>
    <property type="molecule type" value="Genomic_DNA"/>
</dbReference>
<evidence type="ECO:0008006" key="4">
    <source>
        <dbReference type="Google" id="ProtNLM"/>
    </source>
</evidence>
<comment type="caution">
    <text evidence="2">The sequence shown here is derived from an EMBL/GenBank/DDBJ whole genome shotgun (WGS) entry which is preliminary data.</text>
</comment>
<name>A0ABV8BZY8_9PSEU</name>
<feature type="chain" id="PRO_5047028038" description="Peptidase inhibitor family I36" evidence="1">
    <location>
        <begin position="30"/>
        <end position="118"/>
    </location>
</feature>
<dbReference type="Proteomes" id="UP001595690">
    <property type="component" value="Unassembled WGS sequence"/>
</dbReference>
<dbReference type="RefSeq" id="WP_382376834.1">
    <property type="nucleotide sequence ID" value="NZ_JBHRZI010000023.1"/>
</dbReference>
<feature type="signal peptide" evidence="1">
    <location>
        <begin position="1"/>
        <end position="29"/>
    </location>
</feature>
<keyword evidence="1" id="KW-0732">Signal</keyword>
<keyword evidence="3" id="KW-1185">Reference proteome</keyword>
<evidence type="ECO:0000313" key="2">
    <source>
        <dbReference type="EMBL" id="MFC3895288.1"/>
    </source>
</evidence>
<reference evidence="3" key="1">
    <citation type="journal article" date="2019" name="Int. J. Syst. Evol. Microbiol.">
        <title>The Global Catalogue of Microorganisms (GCM) 10K type strain sequencing project: providing services to taxonomists for standard genome sequencing and annotation.</title>
        <authorList>
            <consortium name="The Broad Institute Genomics Platform"/>
            <consortium name="The Broad Institute Genome Sequencing Center for Infectious Disease"/>
            <person name="Wu L."/>
            <person name="Ma J."/>
        </authorList>
    </citation>
    <scope>NUCLEOTIDE SEQUENCE [LARGE SCALE GENOMIC DNA]</scope>
    <source>
        <strain evidence="3">CGMCC 4.7405</strain>
    </source>
</reference>